<evidence type="ECO:0000313" key="3">
    <source>
        <dbReference type="EMBL" id="SHG33372.1"/>
    </source>
</evidence>
<dbReference type="EMBL" id="FQWO01000001">
    <property type="protein sequence ID" value="SHG33372.1"/>
    <property type="molecule type" value="Genomic_DNA"/>
</dbReference>
<organism evidence="3 4">
    <name type="scientific">Flavobacterium granuli</name>
    <dbReference type="NCBI Taxonomy" id="280093"/>
    <lineage>
        <taxon>Bacteria</taxon>
        <taxon>Pseudomonadati</taxon>
        <taxon>Bacteroidota</taxon>
        <taxon>Flavobacteriia</taxon>
        <taxon>Flavobacteriales</taxon>
        <taxon>Flavobacteriaceae</taxon>
        <taxon>Flavobacterium</taxon>
    </lineage>
</organism>
<sequence>MESSRIEILVEKYFQGESSIAEEKELKSYFSSADVAQHLLEYQPLFAYFSQAKEQKFAAEFPSQSRKKYWGWLSIAASAVVLLGIGTYVYHDVTAAKQELGTYDDPQVAFRQTQKALALLSNHVNTGIESVQYVQEYQNSKELVFKQ</sequence>
<evidence type="ECO:0000256" key="1">
    <source>
        <dbReference type="SAM" id="Phobius"/>
    </source>
</evidence>
<name>A0A1M5IYH9_9FLAO</name>
<dbReference type="STRING" id="280093.SAMN05443373_101452"/>
<keyword evidence="5" id="KW-1185">Reference proteome</keyword>
<evidence type="ECO:0000313" key="5">
    <source>
        <dbReference type="Proteomes" id="UP000237771"/>
    </source>
</evidence>
<protein>
    <submittedName>
        <fullName evidence="3">Uncharacterized protein</fullName>
    </submittedName>
</protein>
<gene>
    <name evidence="2" type="ORF">BC624_101452</name>
    <name evidence="3" type="ORF">SAMN05443373_101452</name>
</gene>
<reference evidence="4" key="1">
    <citation type="submission" date="2016-11" db="EMBL/GenBank/DDBJ databases">
        <authorList>
            <person name="Varghese N."/>
            <person name="Submissions S."/>
        </authorList>
    </citation>
    <scope>NUCLEOTIDE SEQUENCE [LARGE SCALE GENOMIC DNA]</scope>
    <source>
        <strain evidence="4">DSM 19729</strain>
    </source>
</reference>
<evidence type="ECO:0000313" key="4">
    <source>
        <dbReference type="Proteomes" id="UP000184384"/>
    </source>
</evidence>
<dbReference type="Proteomes" id="UP000184384">
    <property type="component" value="Unassembled WGS sequence"/>
</dbReference>
<keyword evidence="1" id="KW-0812">Transmembrane</keyword>
<reference evidence="2 5" key="3">
    <citation type="submission" date="2018-03" db="EMBL/GenBank/DDBJ databases">
        <title>Genomic Encyclopedia of Archaeal and Bacterial Type Strains, Phase II (KMG-II): from individual species to whole genera.</title>
        <authorList>
            <person name="Goeker M."/>
        </authorList>
    </citation>
    <scope>NUCLEOTIDE SEQUENCE [LARGE SCALE GENOMIC DNA]</scope>
    <source>
        <strain evidence="2 5">DSM 17797</strain>
    </source>
</reference>
<dbReference type="Proteomes" id="UP000237771">
    <property type="component" value="Unassembled WGS sequence"/>
</dbReference>
<proteinExistence type="predicted"/>
<dbReference type="RefSeq" id="WP_072939162.1">
    <property type="nucleotide sequence ID" value="NZ_FQWO01000001.1"/>
</dbReference>
<accession>A0A1M5IYH9</accession>
<keyword evidence="1" id="KW-1133">Transmembrane helix</keyword>
<reference evidence="3" key="2">
    <citation type="submission" date="2016-11" db="EMBL/GenBank/DDBJ databases">
        <authorList>
            <person name="Jaros S."/>
            <person name="Januszkiewicz K."/>
            <person name="Wedrychowicz H."/>
        </authorList>
    </citation>
    <scope>NUCLEOTIDE SEQUENCE [LARGE SCALE GENOMIC DNA]</scope>
    <source>
        <strain evidence="3">DSM 19729</strain>
    </source>
</reference>
<dbReference type="EMBL" id="PVUB01000001">
    <property type="protein sequence ID" value="PRZ28162.1"/>
    <property type="molecule type" value="Genomic_DNA"/>
</dbReference>
<dbReference type="AlphaFoldDB" id="A0A1M5IYH9"/>
<dbReference type="OrthoDB" id="1098521at2"/>
<feature type="transmembrane region" description="Helical" evidence="1">
    <location>
        <begin position="69"/>
        <end position="90"/>
    </location>
</feature>
<keyword evidence="1" id="KW-0472">Membrane</keyword>
<evidence type="ECO:0000313" key="2">
    <source>
        <dbReference type="EMBL" id="PRZ28162.1"/>
    </source>
</evidence>